<dbReference type="EMBL" id="CABFNP030001012">
    <property type="protein sequence ID" value="CAI6090304.1"/>
    <property type="molecule type" value="Genomic_DNA"/>
</dbReference>
<reference evidence="2" key="1">
    <citation type="submission" date="2023-01" db="EMBL/GenBank/DDBJ databases">
        <authorList>
            <person name="Piombo E."/>
        </authorList>
    </citation>
    <scope>NUCLEOTIDE SEQUENCE</scope>
</reference>
<dbReference type="AlphaFoldDB" id="A0AA35M563"/>
<feature type="region of interest" description="Disordered" evidence="1">
    <location>
        <begin position="77"/>
        <end position="101"/>
    </location>
</feature>
<proteinExistence type="predicted"/>
<evidence type="ECO:0000256" key="1">
    <source>
        <dbReference type="SAM" id="MobiDB-lite"/>
    </source>
</evidence>
<accession>A0AA35M563</accession>
<sequence length="117" mass="12932">MHLLVRRLTQAKVNCKTTDALDADLLAMWVVASPCDVAKGLRLKACMQVGAGLILPGSEHTCDFPSSWAHSGGAFTQHTVTQRRKRDRKATDARTVCRPSTNRIEMDRPVQIFPGED</sequence>
<protein>
    <submittedName>
        <fullName evidence="2">Uncharacterized protein</fullName>
    </submittedName>
</protein>
<name>A0AA35M563_9HYPO</name>
<evidence type="ECO:0000313" key="3">
    <source>
        <dbReference type="Proteomes" id="UP001160390"/>
    </source>
</evidence>
<dbReference type="Proteomes" id="UP001160390">
    <property type="component" value="Unassembled WGS sequence"/>
</dbReference>
<keyword evidence="3" id="KW-1185">Reference proteome</keyword>
<gene>
    <name evidence="2" type="ORF">CCHLO57077_00001913</name>
</gene>
<comment type="caution">
    <text evidence="2">The sequence shown here is derived from an EMBL/GenBank/DDBJ whole genome shotgun (WGS) entry which is preliminary data.</text>
</comment>
<organism evidence="2 3">
    <name type="scientific">Clonostachys chloroleuca</name>
    <dbReference type="NCBI Taxonomy" id="1926264"/>
    <lineage>
        <taxon>Eukaryota</taxon>
        <taxon>Fungi</taxon>
        <taxon>Dikarya</taxon>
        <taxon>Ascomycota</taxon>
        <taxon>Pezizomycotina</taxon>
        <taxon>Sordariomycetes</taxon>
        <taxon>Hypocreomycetidae</taxon>
        <taxon>Hypocreales</taxon>
        <taxon>Bionectriaceae</taxon>
        <taxon>Clonostachys</taxon>
    </lineage>
</organism>
<evidence type="ECO:0000313" key="2">
    <source>
        <dbReference type="EMBL" id="CAI6090304.1"/>
    </source>
</evidence>